<dbReference type="Pfam" id="PF04879">
    <property type="entry name" value="Molybdop_Fe4S4"/>
    <property type="match status" value="1"/>
</dbReference>
<dbReference type="PANTHER" id="PTHR24960:SF84">
    <property type="entry name" value="HYDROGENASE SUBUNIT"/>
    <property type="match status" value="1"/>
</dbReference>
<evidence type="ECO:0000256" key="6">
    <source>
        <dbReference type="SAM" id="MobiDB-lite"/>
    </source>
</evidence>
<feature type="compositionally biased region" description="Basic and acidic residues" evidence="6">
    <location>
        <begin position="132"/>
        <end position="150"/>
    </location>
</feature>
<dbReference type="InterPro" id="IPR036010">
    <property type="entry name" value="2Fe-2S_ferredoxin-like_sf"/>
</dbReference>
<dbReference type="Pfam" id="PF12838">
    <property type="entry name" value="Fer4_7"/>
    <property type="match status" value="1"/>
</dbReference>
<dbReference type="FunFam" id="3.30.70.20:FF:000035">
    <property type="entry name" value="Iron hydrogenase 1"/>
    <property type="match status" value="1"/>
</dbReference>
<feature type="domain" description="4Fe-4S ferredoxin-type" evidence="8">
    <location>
        <begin position="213"/>
        <end position="242"/>
    </location>
</feature>
<feature type="domain" description="2Fe-2S ferredoxin-type" evidence="7">
    <location>
        <begin position="11"/>
        <end position="89"/>
    </location>
</feature>
<dbReference type="PANTHER" id="PTHR24960">
    <property type="entry name" value="PHOTOSYSTEM I IRON-SULFUR CENTER-RELATED"/>
    <property type="match status" value="1"/>
</dbReference>
<dbReference type="InterPro" id="IPR050157">
    <property type="entry name" value="PSI_iron-sulfur_center"/>
</dbReference>
<dbReference type="GO" id="GO:0016491">
    <property type="term" value="F:oxidoreductase activity"/>
    <property type="evidence" value="ECO:0007669"/>
    <property type="project" value="InterPro"/>
</dbReference>
<dbReference type="PROSITE" id="PS51669">
    <property type="entry name" value="4FE4S_MOW_BIS_MGD"/>
    <property type="match status" value="1"/>
</dbReference>
<dbReference type="InterPro" id="IPR006963">
    <property type="entry name" value="Mopterin_OxRdtase_4Fe-4S_dom"/>
</dbReference>
<dbReference type="Proteomes" id="UP000460272">
    <property type="component" value="Unassembled WGS sequence"/>
</dbReference>
<dbReference type="Gene3D" id="3.30.70.20">
    <property type="match status" value="1"/>
</dbReference>
<dbReference type="AlphaFoldDB" id="A0A6P2BKI7"/>
<evidence type="ECO:0000313" key="10">
    <source>
        <dbReference type="EMBL" id="TVY98936.1"/>
    </source>
</evidence>
<dbReference type="CDD" id="cd00207">
    <property type="entry name" value="fer2"/>
    <property type="match status" value="1"/>
</dbReference>
<keyword evidence="5" id="KW-0411">Iron-sulfur</keyword>
<dbReference type="SUPFAM" id="SSF54862">
    <property type="entry name" value="4Fe-4S ferredoxins"/>
    <property type="match status" value="1"/>
</dbReference>
<dbReference type="FunFam" id="2.20.25.90:FF:000001">
    <property type="entry name" value="Formate dehydrogenase subunit alpha"/>
    <property type="match status" value="1"/>
</dbReference>
<dbReference type="InterPro" id="IPR017900">
    <property type="entry name" value="4Fe4S_Fe_S_CS"/>
</dbReference>
<dbReference type="InterPro" id="IPR027467">
    <property type="entry name" value="MopterinOxRdtase_cofactor_BS"/>
</dbReference>
<dbReference type="EMBL" id="RPFW01000018">
    <property type="protein sequence ID" value="TVY98936.1"/>
    <property type="molecule type" value="Genomic_DNA"/>
</dbReference>
<dbReference type="Gene3D" id="2.20.25.90">
    <property type="entry name" value="ADC-like domains"/>
    <property type="match status" value="1"/>
</dbReference>
<dbReference type="GO" id="GO:0046872">
    <property type="term" value="F:metal ion binding"/>
    <property type="evidence" value="ECO:0007669"/>
    <property type="project" value="UniProtKB-KW"/>
</dbReference>
<protein>
    <submittedName>
        <fullName evidence="10">4Fe-4S dicluster domain-containing protein</fullName>
    </submittedName>
</protein>
<evidence type="ECO:0000256" key="2">
    <source>
        <dbReference type="ARBA" id="ARBA00022723"/>
    </source>
</evidence>
<keyword evidence="11" id="KW-1185">Reference proteome</keyword>
<evidence type="ECO:0000256" key="1">
    <source>
        <dbReference type="ARBA" id="ARBA00022485"/>
    </source>
</evidence>
<keyword evidence="3" id="KW-0677">Repeat</keyword>
<evidence type="ECO:0000256" key="5">
    <source>
        <dbReference type="ARBA" id="ARBA00023014"/>
    </source>
</evidence>
<dbReference type="PROSITE" id="PS00551">
    <property type="entry name" value="MOLYBDOPTERIN_PROK_1"/>
    <property type="match status" value="1"/>
</dbReference>
<evidence type="ECO:0000259" key="7">
    <source>
        <dbReference type="PROSITE" id="PS51085"/>
    </source>
</evidence>
<dbReference type="InterPro" id="IPR001041">
    <property type="entry name" value="2Fe-2S_ferredoxin-type"/>
</dbReference>
<dbReference type="SUPFAM" id="SSF53706">
    <property type="entry name" value="Formate dehydrogenase/DMSO reductase, domains 1-3"/>
    <property type="match status" value="1"/>
</dbReference>
<evidence type="ECO:0000259" key="9">
    <source>
        <dbReference type="PROSITE" id="PS51669"/>
    </source>
</evidence>
<evidence type="ECO:0000256" key="3">
    <source>
        <dbReference type="ARBA" id="ARBA00022737"/>
    </source>
</evidence>
<dbReference type="PROSITE" id="PS51085">
    <property type="entry name" value="2FE2S_FER_2"/>
    <property type="match status" value="1"/>
</dbReference>
<reference evidence="10 11" key="1">
    <citation type="submission" date="2018-11" db="EMBL/GenBank/DDBJ databases">
        <title>Trebonia kvetii gen.nov., sp.nov., a novel acidophilic actinobacterium, and proposal of the new actinobacterial family Treboniaceae fam. nov.</title>
        <authorList>
            <person name="Rapoport D."/>
            <person name="Sagova-Mareckova M."/>
            <person name="Sedlacek I."/>
            <person name="Provaznik J."/>
            <person name="Kralova S."/>
            <person name="Pavlinic D."/>
            <person name="Benes V."/>
            <person name="Kopecky J."/>
        </authorList>
    </citation>
    <scope>NUCLEOTIDE SEQUENCE [LARGE SCALE GENOMIC DNA]</scope>
    <source>
        <strain evidence="10 11">15Tr583</strain>
    </source>
</reference>
<name>A0A6P2BKI7_9ACTN</name>
<dbReference type="Gene3D" id="3.10.20.740">
    <property type="match status" value="1"/>
</dbReference>
<evidence type="ECO:0000259" key="8">
    <source>
        <dbReference type="PROSITE" id="PS51379"/>
    </source>
</evidence>
<comment type="caution">
    <text evidence="10">The sequence shown here is derived from an EMBL/GenBank/DDBJ whole genome shotgun (WGS) entry which is preliminary data.</text>
</comment>
<keyword evidence="2" id="KW-0479">Metal-binding</keyword>
<keyword evidence="4" id="KW-0408">Iron</keyword>
<dbReference type="RefSeq" id="WP_145862434.1">
    <property type="nucleotide sequence ID" value="NZ_RPFW01000018.1"/>
</dbReference>
<dbReference type="FunFam" id="3.10.20.740:FF:000003">
    <property type="entry name" value="Formate dehydrogenase subunit alpha"/>
    <property type="match status" value="1"/>
</dbReference>
<dbReference type="Pfam" id="PF13510">
    <property type="entry name" value="Fer2_4"/>
    <property type="match status" value="1"/>
</dbReference>
<feature type="domain" description="4Fe-4S ferredoxin-type" evidence="8">
    <location>
        <begin position="169"/>
        <end position="198"/>
    </location>
</feature>
<dbReference type="InterPro" id="IPR017896">
    <property type="entry name" value="4Fe4S_Fe-S-bd"/>
</dbReference>
<dbReference type="OrthoDB" id="7376058at2"/>
<evidence type="ECO:0000256" key="4">
    <source>
        <dbReference type="ARBA" id="ARBA00023004"/>
    </source>
</evidence>
<dbReference type="SUPFAM" id="SSF54292">
    <property type="entry name" value="2Fe-2S ferredoxin-like"/>
    <property type="match status" value="1"/>
</dbReference>
<accession>A0A6P2BKI7</accession>
<evidence type="ECO:0000313" key="11">
    <source>
        <dbReference type="Proteomes" id="UP000460272"/>
    </source>
</evidence>
<dbReference type="SMART" id="SM00926">
    <property type="entry name" value="Molybdop_Fe4S4"/>
    <property type="match status" value="1"/>
</dbReference>
<keyword evidence="1" id="KW-0004">4Fe-4S</keyword>
<feature type="domain" description="4Fe-4S Mo/W bis-MGD-type" evidence="9">
    <location>
        <begin position="256"/>
        <end position="312"/>
    </location>
</feature>
<dbReference type="GO" id="GO:0051539">
    <property type="term" value="F:4 iron, 4 sulfur cluster binding"/>
    <property type="evidence" value="ECO:0007669"/>
    <property type="project" value="UniProtKB-KW"/>
</dbReference>
<feature type="region of interest" description="Disordered" evidence="6">
    <location>
        <begin position="127"/>
        <end position="159"/>
    </location>
</feature>
<gene>
    <name evidence="10" type="ORF">EAS64_42700</name>
</gene>
<proteinExistence type="predicted"/>
<dbReference type="PROSITE" id="PS00198">
    <property type="entry name" value="4FE4S_FER_1"/>
    <property type="match status" value="2"/>
</dbReference>
<dbReference type="PROSITE" id="PS51379">
    <property type="entry name" value="4FE4S_FER_2"/>
    <property type="match status" value="2"/>
</dbReference>
<sequence length="315" mass="34175">MTSVFLETPKRLVDVEIDGKGVRVPEGATLLDACRGQGIDTPTLCYLENLTPVNVCRVCVVEVEGSRTLVPACSRKAEPGMKVHTDSERVKTSRKMVLEFLASSADVSLASADVQRWIAEYGVDPARYGTPEPDHQAGERDATRPGEHHPAAGTAEAATVGQPVKIDNEAYVRDYSRCILCYKCVEACGEDAQNTFAIAVAGRGFDARISTEFDVTLPDSACVYCGNCIGVCPTGALMPASEYNMRQAGTWDESAQTVTSTICPYCGVGCNLDLHVQDNTIVKVTSPLDSEVTHGHLCVKGRFGFEFVQRRRREE</sequence>
<organism evidence="10 11">
    <name type="scientific">Trebonia kvetii</name>
    <dbReference type="NCBI Taxonomy" id="2480626"/>
    <lineage>
        <taxon>Bacteria</taxon>
        <taxon>Bacillati</taxon>
        <taxon>Actinomycetota</taxon>
        <taxon>Actinomycetes</taxon>
        <taxon>Streptosporangiales</taxon>
        <taxon>Treboniaceae</taxon>
        <taxon>Trebonia</taxon>
    </lineage>
</organism>